<gene>
    <name evidence="1" type="ORF">SE18_25855</name>
</gene>
<comment type="caution">
    <text evidence="1">The sequence shown here is derived from an EMBL/GenBank/DDBJ whole genome shotgun (WGS) entry which is preliminary data.</text>
</comment>
<sequence length="139" mass="15962">MYLYDPHDPTYEHWIGDDSAPNIHYWPLQWATQEDCTRGIFTAAYAQALFEQAFGTTFTTQYSVRYERDIAWMARFTLPTGGGNNDLLNPQGISVEVCFNASRHWRVSEQHSLATTTFVHTDDSGQLLQRLDEALARLI</sequence>
<dbReference type="AlphaFoldDB" id="A0A0P6XWS9"/>
<organism evidence="1 2">
    <name type="scientific">Herpetosiphon geysericola</name>
    <dbReference type="NCBI Taxonomy" id="70996"/>
    <lineage>
        <taxon>Bacteria</taxon>
        <taxon>Bacillati</taxon>
        <taxon>Chloroflexota</taxon>
        <taxon>Chloroflexia</taxon>
        <taxon>Herpetosiphonales</taxon>
        <taxon>Herpetosiphonaceae</taxon>
        <taxon>Herpetosiphon</taxon>
    </lineage>
</organism>
<keyword evidence="2" id="KW-1185">Reference proteome</keyword>
<dbReference type="EMBL" id="LGKP01000042">
    <property type="protein sequence ID" value="KPL80009.1"/>
    <property type="molecule type" value="Genomic_DNA"/>
</dbReference>
<protein>
    <submittedName>
        <fullName evidence="1">Uncharacterized protein</fullName>
    </submittedName>
</protein>
<proteinExistence type="predicted"/>
<dbReference type="RefSeq" id="WP_054537364.1">
    <property type="nucleotide sequence ID" value="NZ_LGKP01000042.1"/>
</dbReference>
<accession>A0A0P6XWS9</accession>
<evidence type="ECO:0000313" key="2">
    <source>
        <dbReference type="Proteomes" id="UP000050277"/>
    </source>
</evidence>
<evidence type="ECO:0000313" key="1">
    <source>
        <dbReference type="EMBL" id="KPL80009.1"/>
    </source>
</evidence>
<dbReference type="Proteomes" id="UP000050277">
    <property type="component" value="Unassembled WGS sequence"/>
</dbReference>
<name>A0A0P6XWS9_9CHLR</name>
<reference evidence="1 2" key="1">
    <citation type="submission" date="2015-07" db="EMBL/GenBank/DDBJ databases">
        <title>Whole genome sequence of Herpetosiphon geysericola DSM 7119.</title>
        <authorList>
            <person name="Hemp J."/>
            <person name="Ward L.M."/>
            <person name="Pace L.A."/>
            <person name="Fischer W.W."/>
        </authorList>
    </citation>
    <scope>NUCLEOTIDE SEQUENCE [LARGE SCALE GENOMIC DNA]</scope>
    <source>
        <strain evidence="1 2">DSM 7119</strain>
    </source>
</reference>
<dbReference type="STRING" id="70996.SE18_25855"/>